<dbReference type="RefSeq" id="WP_184326310.1">
    <property type="nucleotide sequence ID" value="NZ_JACHLZ010000001.1"/>
</dbReference>
<proteinExistence type="predicted"/>
<evidence type="ECO:0000313" key="1">
    <source>
        <dbReference type="EMBL" id="MBB5833099.1"/>
    </source>
</evidence>
<organism evidence="1 2">
    <name type="scientific">Brachybacterium aquaticum</name>
    <dbReference type="NCBI Taxonomy" id="1432564"/>
    <lineage>
        <taxon>Bacteria</taxon>
        <taxon>Bacillati</taxon>
        <taxon>Actinomycetota</taxon>
        <taxon>Actinomycetes</taxon>
        <taxon>Micrococcales</taxon>
        <taxon>Dermabacteraceae</taxon>
        <taxon>Brachybacterium</taxon>
    </lineage>
</organism>
<gene>
    <name evidence="1" type="ORF">HNR70_002912</name>
</gene>
<protein>
    <submittedName>
        <fullName evidence="1">Putative nucleic-acid-binding Zn-ribbon protein</fullName>
    </submittedName>
</protein>
<sequence>MAANEPVTAIAGERQVTCTHCGEVWFWSRRVVMSSSSASLFNLDGFSPTVIQLSCTRCGKVELFQPDALLTRGASA</sequence>
<dbReference type="Proteomes" id="UP000588158">
    <property type="component" value="Unassembled WGS sequence"/>
</dbReference>
<evidence type="ECO:0000313" key="2">
    <source>
        <dbReference type="Proteomes" id="UP000588158"/>
    </source>
</evidence>
<accession>A0A841ACV2</accession>
<keyword evidence="2" id="KW-1185">Reference proteome</keyword>
<comment type="caution">
    <text evidence="1">The sequence shown here is derived from an EMBL/GenBank/DDBJ whole genome shotgun (WGS) entry which is preliminary data.</text>
</comment>
<name>A0A841ACV2_9MICO</name>
<dbReference type="EMBL" id="JACHLZ010000001">
    <property type="protein sequence ID" value="MBB5833099.1"/>
    <property type="molecule type" value="Genomic_DNA"/>
</dbReference>
<dbReference type="AlphaFoldDB" id="A0A841ACV2"/>
<reference evidence="1 2" key="1">
    <citation type="submission" date="2020-08" db="EMBL/GenBank/DDBJ databases">
        <title>Sequencing the genomes of 1000 actinobacteria strains.</title>
        <authorList>
            <person name="Klenk H.-P."/>
        </authorList>
    </citation>
    <scope>NUCLEOTIDE SEQUENCE [LARGE SCALE GENOMIC DNA]</scope>
    <source>
        <strain evidence="1 2">DSM 28796</strain>
    </source>
</reference>